<dbReference type="InterPro" id="IPR011051">
    <property type="entry name" value="RmlC_Cupin_sf"/>
</dbReference>
<evidence type="ECO:0000313" key="3">
    <source>
        <dbReference type="Proteomes" id="UP001139157"/>
    </source>
</evidence>
<dbReference type="Proteomes" id="UP001139157">
    <property type="component" value="Unassembled WGS sequence"/>
</dbReference>
<dbReference type="InterPro" id="IPR014710">
    <property type="entry name" value="RmlC-like_jellyroll"/>
</dbReference>
<sequence length="124" mass="13150">MPVIRADEAQVHQMHNARFFSYIRPGTGSAEICQWRVEIEPGTVGQAHRVLREESFVMLDGTAVLSIDGESAALAPGDAALAPAGATIRLDNPGERVAALLVTVPVGFCGELADGTRITPPWVS</sequence>
<dbReference type="Gene3D" id="2.60.120.10">
    <property type="entry name" value="Jelly Rolls"/>
    <property type="match status" value="1"/>
</dbReference>
<organism evidence="2 3">
    <name type="scientific">Nocardia pulmonis</name>
    <dbReference type="NCBI Taxonomy" id="2951408"/>
    <lineage>
        <taxon>Bacteria</taxon>
        <taxon>Bacillati</taxon>
        <taxon>Actinomycetota</taxon>
        <taxon>Actinomycetes</taxon>
        <taxon>Mycobacteriales</taxon>
        <taxon>Nocardiaceae</taxon>
        <taxon>Nocardia</taxon>
    </lineage>
</organism>
<evidence type="ECO:0000259" key="1">
    <source>
        <dbReference type="Pfam" id="PF07883"/>
    </source>
</evidence>
<protein>
    <submittedName>
        <fullName evidence="2">Cupin domain-containing protein</fullName>
    </submittedName>
</protein>
<gene>
    <name evidence="2" type="ORF">NDR86_32735</name>
</gene>
<evidence type="ECO:0000313" key="2">
    <source>
        <dbReference type="EMBL" id="MCM6778264.1"/>
    </source>
</evidence>
<dbReference type="AlphaFoldDB" id="A0A9X2ED48"/>
<accession>A0A9X2ED48</accession>
<dbReference type="EMBL" id="JAMRXG010000020">
    <property type="protein sequence ID" value="MCM6778264.1"/>
    <property type="molecule type" value="Genomic_DNA"/>
</dbReference>
<reference evidence="2" key="1">
    <citation type="submission" date="2022-06" db="EMBL/GenBank/DDBJ databases">
        <title>Novel species in genus nocardia.</title>
        <authorList>
            <person name="Li F."/>
        </authorList>
    </citation>
    <scope>NUCLEOTIDE SEQUENCE</scope>
    <source>
        <strain evidence="2">CDC141</strain>
    </source>
</reference>
<feature type="domain" description="Cupin type-2" evidence="1">
    <location>
        <begin position="36"/>
        <end position="103"/>
    </location>
</feature>
<dbReference type="Pfam" id="PF07883">
    <property type="entry name" value="Cupin_2"/>
    <property type="match status" value="1"/>
</dbReference>
<dbReference type="InterPro" id="IPR013096">
    <property type="entry name" value="Cupin_2"/>
</dbReference>
<proteinExistence type="predicted"/>
<keyword evidence="3" id="KW-1185">Reference proteome</keyword>
<name>A0A9X2ED48_9NOCA</name>
<dbReference type="RefSeq" id="WP_251917734.1">
    <property type="nucleotide sequence ID" value="NZ_JAMRXG010000020.1"/>
</dbReference>
<dbReference type="SUPFAM" id="SSF51182">
    <property type="entry name" value="RmlC-like cupins"/>
    <property type="match status" value="1"/>
</dbReference>
<comment type="caution">
    <text evidence="2">The sequence shown here is derived from an EMBL/GenBank/DDBJ whole genome shotgun (WGS) entry which is preliminary data.</text>
</comment>